<dbReference type="SUPFAM" id="SSF161098">
    <property type="entry name" value="MetI-like"/>
    <property type="match status" value="1"/>
</dbReference>
<gene>
    <name evidence="9" type="primary">gsiD_4</name>
    <name evidence="9" type="ORF">SDC9_13501</name>
</gene>
<name>A0A644TLG7_9ZZZZ</name>
<keyword evidence="2" id="KW-0813">Transport</keyword>
<evidence type="ECO:0000313" key="9">
    <source>
        <dbReference type="EMBL" id="MPL67798.1"/>
    </source>
</evidence>
<dbReference type="Gene3D" id="1.10.3720.10">
    <property type="entry name" value="MetI-like"/>
    <property type="match status" value="1"/>
</dbReference>
<evidence type="ECO:0000256" key="3">
    <source>
        <dbReference type="ARBA" id="ARBA00022475"/>
    </source>
</evidence>
<comment type="subcellular location">
    <subcellularLocation>
        <location evidence="1">Cell membrane</location>
        <topology evidence="1">Multi-pass membrane protein</topology>
    </subcellularLocation>
</comment>
<feature type="transmembrane region" description="Helical" evidence="7">
    <location>
        <begin position="240"/>
        <end position="261"/>
    </location>
</feature>
<dbReference type="PANTHER" id="PTHR43386:SF25">
    <property type="entry name" value="PEPTIDE ABC TRANSPORTER PERMEASE PROTEIN"/>
    <property type="match status" value="1"/>
</dbReference>
<feature type="transmembrane region" description="Helical" evidence="7">
    <location>
        <begin position="194"/>
        <end position="219"/>
    </location>
</feature>
<dbReference type="InterPro" id="IPR050366">
    <property type="entry name" value="BP-dependent_transpt_permease"/>
</dbReference>
<keyword evidence="3" id="KW-1003">Cell membrane</keyword>
<evidence type="ECO:0000259" key="8">
    <source>
        <dbReference type="PROSITE" id="PS50928"/>
    </source>
</evidence>
<sequence length="280" mass="30677">MSGFSKMLRSRKIAIAGLAFLGCIVIMAVFAPIVAPIDPLEMDPANRLLAPGKGHIFGTDNFGRDIWSRVVYGSRTSLISSIGVVLFSVTLGIFIGLVAGYFKALNTPFMRLIDVMMAFPSLLLALVLMTIFGRGMVNVILAVGITYLTRTTRIVYGMTLKLKEEVYVEAFRSAGASDLRLLLKHIFPNLTSPVIVQATFTFAFSLLDMASLDFLGLGLPPEIPSWGNMLSEGSIYLARAPWMLLIPGLFIVLTVLSFNLVGDVLRDQVDPRFRHDIKGV</sequence>
<accession>A0A644TLG7</accession>
<dbReference type="CDD" id="cd06261">
    <property type="entry name" value="TM_PBP2"/>
    <property type="match status" value="1"/>
</dbReference>
<evidence type="ECO:0000256" key="2">
    <source>
        <dbReference type="ARBA" id="ARBA00022448"/>
    </source>
</evidence>
<protein>
    <submittedName>
        <fullName evidence="9">Glutathione transport system permease protein GsiD</fullName>
    </submittedName>
</protein>
<reference evidence="9" key="1">
    <citation type="submission" date="2019-08" db="EMBL/GenBank/DDBJ databases">
        <authorList>
            <person name="Kucharzyk K."/>
            <person name="Murdoch R.W."/>
            <person name="Higgins S."/>
            <person name="Loffler F."/>
        </authorList>
    </citation>
    <scope>NUCLEOTIDE SEQUENCE</scope>
</reference>
<feature type="domain" description="ABC transmembrane type-1" evidence="8">
    <location>
        <begin position="78"/>
        <end position="262"/>
    </location>
</feature>
<dbReference type="GO" id="GO:0055085">
    <property type="term" value="P:transmembrane transport"/>
    <property type="evidence" value="ECO:0007669"/>
    <property type="project" value="InterPro"/>
</dbReference>
<dbReference type="GO" id="GO:0005886">
    <property type="term" value="C:plasma membrane"/>
    <property type="evidence" value="ECO:0007669"/>
    <property type="project" value="UniProtKB-SubCell"/>
</dbReference>
<keyword evidence="5 7" id="KW-1133">Transmembrane helix</keyword>
<dbReference type="InterPro" id="IPR035906">
    <property type="entry name" value="MetI-like_sf"/>
</dbReference>
<dbReference type="PANTHER" id="PTHR43386">
    <property type="entry name" value="OLIGOPEPTIDE TRANSPORT SYSTEM PERMEASE PROTEIN APPC"/>
    <property type="match status" value="1"/>
</dbReference>
<evidence type="ECO:0000256" key="1">
    <source>
        <dbReference type="ARBA" id="ARBA00004651"/>
    </source>
</evidence>
<dbReference type="PROSITE" id="PS51257">
    <property type="entry name" value="PROKAR_LIPOPROTEIN"/>
    <property type="match status" value="1"/>
</dbReference>
<proteinExistence type="predicted"/>
<dbReference type="AlphaFoldDB" id="A0A644TLG7"/>
<feature type="transmembrane region" description="Helical" evidence="7">
    <location>
        <begin position="12"/>
        <end position="35"/>
    </location>
</feature>
<keyword evidence="4 7" id="KW-0812">Transmembrane</keyword>
<dbReference type="PROSITE" id="PS50928">
    <property type="entry name" value="ABC_TM1"/>
    <property type="match status" value="1"/>
</dbReference>
<organism evidence="9">
    <name type="scientific">bioreactor metagenome</name>
    <dbReference type="NCBI Taxonomy" id="1076179"/>
    <lineage>
        <taxon>unclassified sequences</taxon>
        <taxon>metagenomes</taxon>
        <taxon>ecological metagenomes</taxon>
    </lineage>
</organism>
<comment type="caution">
    <text evidence="9">The sequence shown here is derived from an EMBL/GenBank/DDBJ whole genome shotgun (WGS) entry which is preliminary data.</text>
</comment>
<evidence type="ECO:0000256" key="7">
    <source>
        <dbReference type="SAM" id="Phobius"/>
    </source>
</evidence>
<dbReference type="InterPro" id="IPR025966">
    <property type="entry name" value="OppC_N"/>
</dbReference>
<evidence type="ECO:0000256" key="5">
    <source>
        <dbReference type="ARBA" id="ARBA00022989"/>
    </source>
</evidence>
<evidence type="ECO:0000256" key="4">
    <source>
        <dbReference type="ARBA" id="ARBA00022692"/>
    </source>
</evidence>
<feature type="transmembrane region" description="Helical" evidence="7">
    <location>
        <begin position="78"/>
        <end position="102"/>
    </location>
</feature>
<dbReference type="EMBL" id="VSSQ01000038">
    <property type="protein sequence ID" value="MPL67798.1"/>
    <property type="molecule type" value="Genomic_DNA"/>
</dbReference>
<evidence type="ECO:0000256" key="6">
    <source>
        <dbReference type="ARBA" id="ARBA00023136"/>
    </source>
</evidence>
<dbReference type="Pfam" id="PF12911">
    <property type="entry name" value="OppC_N"/>
    <property type="match status" value="1"/>
</dbReference>
<keyword evidence="6 7" id="KW-0472">Membrane</keyword>
<dbReference type="InterPro" id="IPR000515">
    <property type="entry name" value="MetI-like"/>
</dbReference>
<dbReference type="Pfam" id="PF00528">
    <property type="entry name" value="BPD_transp_1"/>
    <property type="match status" value="1"/>
</dbReference>
<feature type="transmembrane region" description="Helical" evidence="7">
    <location>
        <begin position="122"/>
        <end position="148"/>
    </location>
</feature>